<dbReference type="EMBL" id="NMUH01000621">
    <property type="protein sequence ID" value="MQL82265.1"/>
    <property type="molecule type" value="Genomic_DNA"/>
</dbReference>
<gene>
    <name evidence="1" type="ORF">Taro_014736</name>
</gene>
<evidence type="ECO:0000313" key="1">
    <source>
        <dbReference type="EMBL" id="MQL82265.1"/>
    </source>
</evidence>
<keyword evidence="2" id="KW-1185">Reference proteome</keyword>
<reference evidence="1" key="1">
    <citation type="submission" date="2017-07" db="EMBL/GenBank/DDBJ databases">
        <title>Taro Niue Genome Assembly and Annotation.</title>
        <authorList>
            <person name="Atibalentja N."/>
            <person name="Keating K."/>
            <person name="Fields C.J."/>
        </authorList>
    </citation>
    <scope>NUCLEOTIDE SEQUENCE</scope>
    <source>
        <strain evidence="1">Niue_2</strain>
        <tissue evidence="1">Leaf</tissue>
    </source>
</reference>
<sequence length="16" mass="1873">MLNNPYISQKRVLPIS</sequence>
<organism evidence="1 2">
    <name type="scientific">Colocasia esculenta</name>
    <name type="common">Wild taro</name>
    <name type="synonym">Arum esculentum</name>
    <dbReference type="NCBI Taxonomy" id="4460"/>
    <lineage>
        <taxon>Eukaryota</taxon>
        <taxon>Viridiplantae</taxon>
        <taxon>Streptophyta</taxon>
        <taxon>Embryophyta</taxon>
        <taxon>Tracheophyta</taxon>
        <taxon>Spermatophyta</taxon>
        <taxon>Magnoliopsida</taxon>
        <taxon>Liliopsida</taxon>
        <taxon>Araceae</taxon>
        <taxon>Aroideae</taxon>
        <taxon>Colocasieae</taxon>
        <taxon>Colocasia</taxon>
    </lineage>
</organism>
<protein>
    <submittedName>
        <fullName evidence="1">Uncharacterized protein</fullName>
    </submittedName>
</protein>
<accession>A0A843UFM8</accession>
<evidence type="ECO:0000313" key="2">
    <source>
        <dbReference type="Proteomes" id="UP000652761"/>
    </source>
</evidence>
<name>A0A843UFM8_COLES</name>
<dbReference type="AlphaFoldDB" id="A0A843UFM8"/>
<comment type="caution">
    <text evidence="1">The sequence shown here is derived from an EMBL/GenBank/DDBJ whole genome shotgun (WGS) entry which is preliminary data.</text>
</comment>
<dbReference type="Proteomes" id="UP000652761">
    <property type="component" value="Unassembled WGS sequence"/>
</dbReference>
<proteinExistence type="predicted"/>